<sequence>MSKLLDATLSVEIAKRIESNEVNSFDNAYHAALATPGSLYVQGFLVFSGKPYKPIEHSWIELDNSIVDPTLPYLHKKPEELYYFPAQKLTVKQLQAALEEAKEDYPEDEPLPVYGSMPYEYYGDVMLGGKEYQEAYEQAEAKCSELNKPKIK</sequence>
<dbReference type="EMBL" id="JACJPW010000089">
    <property type="protein sequence ID" value="MBD2184622.1"/>
    <property type="molecule type" value="Genomic_DNA"/>
</dbReference>
<gene>
    <name evidence="1" type="ORF">H6G03_26735</name>
</gene>
<accession>A0A926VIS6</accession>
<proteinExistence type="predicted"/>
<comment type="caution">
    <text evidence="1">The sequence shown here is derived from an EMBL/GenBank/DDBJ whole genome shotgun (WGS) entry which is preliminary data.</text>
</comment>
<name>A0A926VIS6_9CYAN</name>
<protein>
    <submittedName>
        <fullName evidence="1">Uncharacterized protein</fullName>
    </submittedName>
</protein>
<organism evidence="1 2">
    <name type="scientific">Aerosakkonema funiforme FACHB-1375</name>
    <dbReference type="NCBI Taxonomy" id="2949571"/>
    <lineage>
        <taxon>Bacteria</taxon>
        <taxon>Bacillati</taxon>
        <taxon>Cyanobacteriota</taxon>
        <taxon>Cyanophyceae</taxon>
        <taxon>Oscillatoriophycideae</taxon>
        <taxon>Aerosakkonematales</taxon>
        <taxon>Aerosakkonemataceae</taxon>
        <taxon>Aerosakkonema</taxon>
    </lineage>
</organism>
<dbReference type="RefSeq" id="WP_190471378.1">
    <property type="nucleotide sequence ID" value="NZ_JACJPW010000089.1"/>
</dbReference>
<reference evidence="1" key="2">
    <citation type="submission" date="2020-08" db="EMBL/GenBank/DDBJ databases">
        <authorList>
            <person name="Chen M."/>
            <person name="Teng W."/>
            <person name="Zhao L."/>
            <person name="Hu C."/>
            <person name="Zhou Y."/>
            <person name="Han B."/>
            <person name="Song L."/>
            <person name="Shu W."/>
        </authorList>
    </citation>
    <scope>NUCLEOTIDE SEQUENCE</scope>
    <source>
        <strain evidence="1">FACHB-1375</strain>
    </source>
</reference>
<evidence type="ECO:0000313" key="2">
    <source>
        <dbReference type="Proteomes" id="UP000641646"/>
    </source>
</evidence>
<keyword evidence="2" id="KW-1185">Reference proteome</keyword>
<dbReference type="AlphaFoldDB" id="A0A926VIS6"/>
<reference evidence="1" key="1">
    <citation type="journal article" date="2015" name="ISME J.">
        <title>Draft Genome Sequence of Streptomyces incarnatus NRRL8089, which Produces the Nucleoside Antibiotic Sinefungin.</title>
        <authorList>
            <person name="Oshima K."/>
            <person name="Hattori M."/>
            <person name="Shimizu H."/>
            <person name="Fukuda K."/>
            <person name="Nemoto M."/>
            <person name="Inagaki K."/>
            <person name="Tamura T."/>
        </authorList>
    </citation>
    <scope>NUCLEOTIDE SEQUENCE</scope>
    <source>
        <strain evidence="1">FACHB-1375</strain>
    </source>
</reference>
<dbReference type="Proteomes" id="UP000641646">
    <property type="component" value="Unassembled WGS sequence"/>
</dbReference>
<evidence type="ECO:0000313" key="1">
    <source>
        <dbReference type="EMBL" id="MBD2184622.1"/>
    </source>
</evidence>